<organism evidence="1 2">
    <name type="scientific">Dioscorea alata</name>
    <name type="common">Purple yam</name>
    <dbReference type="NCBI Taxonomy" id="55571"/>
    <lineage>
        <taxon>Eukaryota</taxon>
        <taxon>Viridiplantae</taxon>
        <taxon>Streptophyta</taxon>
        <taxon>Embryophyta</taxon>
        <taxon>Tracheophyta</taxon>
        <taxon>Spermatophyta</taxon>
        <taxon>Magnoliopsida</taxon>
        <taxon>Liliopsida</taxon>
        <taxon>Dioscoreales</taxon>
        <taxon>Dioscoreaceae</taxon>
        <taxon>Dioscorea</taxon>
    </lineage>
</organism>
<dbReference type="EC" id="3.4.14.10" evidence="1"/>
<proteinExistence type="predicted"/>
<evidence type="ECO:0000313" key="2">
    <source>
        <dbReference type="Proteomes" id="UP000827976"/>
    </source>
</evidence>
<reference evidence="2" key="1">
    <citation type="journal article" date="2022" name="Nat. Commun.">
        <title>Chromosome evolution and the genetic basis of agronomically important traits in greater yam.</title>
        <authorList>
            <person name="Bredeson J.V."/>
            <person name="Lyons J.B."/>
            <person name="Oniyinde I.O."/>
            <person name="Okereke N.R."/>
            <person name="Kolade O."/>
            <person name="Nnabue I."/>
            <person name="Nwadili C.O."/>
            <person name="Hribova E."/>
            <person name="Parker M."/>
            <person name="Nwogha J."/>
            <person name="Shu S."/>
            <person name="Carlson J."/>
            <person name="Kariba R."/>
            <person name="Muthemba S."/>
            <person name="Knop K."/>
            <person name="Barton G.J."/>
            <person name="Sherwood A.V."/>
            <person name="Lopez-Montes A."/>
            <person name="Asiedu R."/>
            <person name="Jamnadass R."/>
            <person name="Muchugi A."/>
            <person name="Goodstein D."/>
            <person name="Egesi C.N."/>
            <person name="Featherston J."/>
            <person name="Asfaw A."/>
            <person name="Simpson G.G."/>
            <person name="Dolezel J."/>
            <person name="Hendre P.S."/>
            <person name="Van Deynze A."/>
            <person name="Kumar P.L."/>
            <person name="Obidiegwu J.E."/>
            <person name="Bhattacharjee R."/>
            <person name="Rokhsar D.S."/>
        </authorList>
    </citation>
    <scope>NUCLEOTIDE SEQUENCE [LARGE SCALE GENOMIC DNA]</scope>
    <source>
        <strain evidence="2">cv. TDa95/00328</strain>
    </source>
</reference>
<dbReference type="Proteomes" id="UP000827976">
    <property type="component" value="Chromosome 1"/>
</dbReference>
<dbReference type="EMBL" id="CM037011">
    <property type="protein sequence ID" value="KAH7691559.1"/>
    <property type="molecule type" value="Genomic_DNA"/>
</dbReference>
<name>A0ACB7WS07_DIOAL</name>
<accession>A0ACB7WS07</accession>
<evidence type="ECO:0000313" key="1">
    <source>
        <dbReference type="EMBL" id="KAH7691559.1"/>
    </source>
</evidence>
<comment type="caution">
    <text evidence="1">The sequence shown here is derived from an EMBL/GenBank/DDBJ whole genome shotgun (WGS) entry which is preliminary data.</text>
</comment>
<keyword evidence="1" id="KW-0378">Hydrolase</keyword>
<gene>
    <name evidence="1" type="ORF">IHE45_01G006400</name>
</gene>
<sequence>MAAPHVSGIVALIMSKLKNDNKRQWSTSEIQSALITTANTFDLDGKPIFDEATLNSNANILQRGAGQVNATNAMDPGLVYNIEPNDYIAYLCGIFYNNSQTVQKFTKNNTQCTRSISGEQLNYPSIGISMNSRLARITVSRTVTNVGDAREIYNAKIVEPPNVKIDLSQYSLSFTRAEQQITYSITFTMKGAYPGFGVIQQGELSWVSNRHTVTSPIYIAF</sequence>
<keyword evidence="2" id="KW-1185">Reference proteome</keyword>
<protein>
    <submittedName>
        <fullName evidence="1">Peptidase S8 subtilisin-related protein</fullName>
        <ecNumber evidence="1">3.4.14.10</ecNumber>
    </submittedName>
</protein>